<dbReference type="EMBL" id="JBBKZV010000002">
    <property type="protein sequence ID" value="MEJ8821366.1"/>
    <property type="molecule type" value="Genomic_DNA"/>
</dbReference>
<dbReference type="InterPro" id="IPR040079">
    <property type="entry name" value="Glutathione_S-Trfase"/>
</dbReference>
<proteinExistence type="predicted"/>
<gene>
    <name evidence="4" type="ORF">WKW80_04850</name>
</gene>
<feature type="domain" description="GST N-terminal" evidence="2">
    <location>
        <begin position="1"/>
        <end position="80"/>
    </location>
</feature>
<evidence type="ECO:0000313" key="4">
    <source>
        <dbReference type="EMBL" id="MEJ8821366.1"/>
    </source>
</evidence>
<dbReference type="InterPro" id="IPR004046">
    <property type="entry name" value="GST_C"/>
</dbReference>
<evidence type="ECO:0000259" key="2">
    <source>
        <dbReference type="PROSITE" id="PS50404"/>
    </source>
</evidence>
<dbReference type="SFLD" id="SFLDS00019">
    <property type="entry name" value="Glutathione_Transferase_(cytos"/>
    <property type="match status" value="1"/>
</dbReference>
<dbReference type="Pfam" id="PF00043">
    <property type="entry name" value="GST_C"/>
    <property type="match status" value="1"/>
</dbReference>
<organism evidence="4 5">
    <name type="scientific">Variovorax humicola</name>
    <dbReference type="NCBI Taxonomy" id="1769758"/>
    <lineage>
        <taxon>Bacteria</taxon>
        <taxon>Pseudomonadati</taxon>
        <taxon>Pseudomonadota</taxon>
        <taxon>Betaproteobacteria</taxon>
        <taxon>Burkholderiales</taxon>
        <taxon>Comamonadaceae</taxon>
        <taxon>Variovorax</taxon>
    </lineage>
</organism>
<comment type="subunit">
    <text evidence="1">Homodimer.</text>
</comment>
<dbReference type="InterPro" id="IPR010987">
    <property type="entry name" value="Glutathione-S-Trfase_C-like"/>
</dbReference>
<dbReference type="InterPro" id="IPR004045">
    <property type="entry name" value="Glutathione_S-Trfase_N"/>
</dbReference>
<dbReference type="Gene3D" id="3.40.30.10">
    <property type="entry name" value="Glutaredoxin"/>
    <property type="match status" value="1"/>
</dbReference>
<accession>A0ABU8VU79</accession>
<protein>
    <submittedName>
        <fullName evidence="4">Glutathione S-transferase family protein</fullName>
    </submittedName>
</protein>
<dbReference type="PROSITE" id="PS50404">
    <property type="entry name" value="GST_NTER"/>
    <property type="match status" value="1"/>
</dbReference>
<dbReference type="InterPro" id="IPR036249">
    <property type="entry name" value="Thioredoxin-like_sf"/>
</dbReference>
<dbReference type="PROSITE" id="PS50405">
    <property type="entry name" value="GST_CTER"/>
    <property type="match status" value="1"/>
</dbReference>
<dbReference type="RefSeq" id="WP_340362417.1">
    <property type="nucleotide sequence ID" value="NZ_JBBKZV010000002.1"/>
</dbReference>
<sequence length="224" mass="24974">MKLYYHPISTTSRPIMLFAAEAGIPLEMQVVDIFTGEHTKLPYTGLNPNKLIPTLEDGDFVLTENSAILKYLADKTDSPAYPKDLQKRARVNERMDWVNTQLCIDLVYGLVYPQIFDTHKRRSDEAQAATLERGRERAQGWLKVLDENVLGAGSKYLCGDAITIADYHAVSYVALAEVIGSDLAAFPNVRAWLGRMKALKSWAQVFSVIDGYAASLKSKPMMAV</sequence>
<evidence type="ECO:0000256" key="1">
    <source>
        <dbReference type="ARBA" id="ARBA00011738"/>
    </source>
</evidence>
<name>A0ABU8VU79_9BURK</name>
<dbReference type="InterPro" id="IPR036282">
    <property type="entry name" value="Glutathione-S-Trfase_C_sf"/>
</dbReference>
<evidence type="ECO:0000259" key="3">
    <source>
        <dbReference type="PROSITE" id="PS50405"/>
    </source>
</evidence>
<reference evidence="4 5" key="1">
    <citation type="submission" date="2024-03" db="EMBL/GenBank/DDBJ databases">
        <title>Novel species of the genus Variovorax.</title>
        <authorList>
            <person name="Liu Q."/>
            <person name="Xin Y.-H."/>
        </authorList>
    </citation>
    <scope>NUCLEOTIDE SEQUENCE [LARGE SCALE GENOMIC DNA]</scope>
    <source>
        <strain evidence="4 5">KACC 18501</strain>
    </source>
</reference>
<dbReference type="Gene3D" id="1.20.1050.10">
    <property type="match status" value="1"/>
</dbReference>
<dbReference type="SUPFAM" id="SSF52833">
    <property type="entry name" value="Thioredoxin-like"/>
    <property type="match status" value="1"/>
</dbReference>
<keyword evidence="5" id="KW-1185">Reference proteome</keyword>
<dbReference type="SFLD" id="SFLDG00358">
    <property type="entry name" value="Main_(cytGST)"/>
    <property type="match status" value="1"/>
</dbReference>
<dbReference type="PANTHER" id="PTHR43969">
    <property type="entry name" value="GLUTATHIONE S TRANSFERASE D10, ISOFORM A-RELATED"/>
    <property type="match status" value="1"/>
</dbReference>
<dbReference type="SUPFAM" id="SSF47616">
    <property type="entry name" value="GST C-terminal domain-like"/>
    <property type="match status" value="1"/>
</dbReference>
<dbReference type="Pfam" id="PF13409">
    <property type="entry name" value="GST_N_2"/>
    <property type="match status" value="1"/>
</dbReference>
<dbReference type="PANTHER" id="PTHR43969:SF9">
    <property type="entry name" value="GLUTATHIONE S TRANSFERASE D10, ISOFORM A-RELATED"/>
    <property type="match status" value="1"/>
</dbReference>
<feature type="domain" description="GST C-terminal" evidence="3">
    <location>
        <begin position="84"/>
        <end position="221"/>
    </location>
</feature>
<dbReference type="Proteomes" id="UP001363010">
    <property type="component" value="Unassembled WGS sequence"/>
</dbReference>
<comment type="caution">
    <text evidence="4">The sequence shown here is derived from an EMBL/GenBank/DDBJ whole genome shotgun (WGS) entry which is preliminary data.</text>
</comment>
<evidence type="ECO:0000313" key="5">
    <source>
        <dbReference type="Proteomes" id="UP001363010"/>
    </source>
</evidence>